<proteinExistence type="predicted"/>
<accession>A0A1C7MSW3</accession>
<protein>
    <submittedName>
        <fullName evidence="1">Uncharacterized protein</fullName>
    </submittedName>
</protein>
<comment type="caution">
    <text evidence="1">The sequence shown here is derived from an EMBL/GenBank/DDBJ whole genome shotgun (WGS) entry which is preliminary data.</text>
</comment>
<evidence type="ECO:0000313" key="2">
    <source>
        <dbReference type="Proteomes" id="UP000092993"/>
    </source>
</evidence>
<dbReference type="OMA" id="TYGQVMT"/>
<organism evidence="1 2">
    <name type="scientific">Grifola frondosa</name>
    <name type="common">Maitake</name>
    <name type="synonym">Polyporus frondosus</name>
    <dbReference type="NCBI Taxonomy" id="5627"/>
    <lineage>
        <taxon>Eukaryota</taxon>
        <taxon>Fungi</taxon>
        <taxon>Dikarya</taxon>
        <taxon>Basidiomycota</taxon>
        <taxon>Agaricomycotina</taxon>
        <taxon>Agaricomycetes</taxon>
        <taxon>Polyporales</taxon>
        <taxon>Grifolaceae</taxon>
        <taxon>Grifola</taxon>
    </lineage>
</organism>
<evidence type="ECO:0000313" key="1">
    <source>
        <dbReference type="EMBL" id="OBZ79952.1"/>
    </source>
</evidence>
<reference evidence="1 2" key="1">
    <citation type="submission" date="2016-03" db="EMBL/GenBank/DDBJ databases">
        <title>Whole genome sequencing of Grifola frondosa 9006-11.</title>
        <authorList>
            <person name="Min B."/>
            <person name="Park H."/>
            <person name="Kim J.-G."/>
            <person name="Cho H."/>
            <person name="Oh Y.-L."/>
            <person name="Kong W.-S."/>
            <person name="Choi I.-G."/>
        </authorList>
    </citation>
    <scope>NUCLEOTIDE SEQUENCE [LARGE SCALE GENOMIC DNA]</scope>
    <source>
        <strain evidence="1 2">9006-11</strain>
    </source>
</reference>
<sequence length="316" mass="34874">MQRRNLAKTLSATVLRFQCIHGQFRSYSKQGHRARACLRCVLSNRVARTSMKRLFSMDLNAHIVLPVGGHYIFISRHNHARIIIPMHYSRINPNHNMMTPEIKFTAFGIPYLVEFANVTFRSRSRLRELRDDTKSSTTFSAKLSTTSLIFGRRPSTSSSVRSASTETHATLATASSETLPCSDEKEDLGLYIQFASHDSACPPRKLSDSRLARLKYKIARAVTAAGMDSSPSTERSDPMGYLAVNRGSFGSIQSVDIAQHGVPNSLFRGTYGQVMAALKSAGLTATPCKVSGVEDATRLGALFVANHTECLLAWNI</sequence>
<dbReference type="AlphaFoldDB" id="A0A1C7MSW3"/>
<dbReference type="EMBL" id="LUGG01000001">
    <property type="protein sequence ID" value="OBZ79952.1"/>
    <property type="molecule type" value="Genomic_DNA"/>
</dbReference>
<keyword evidence="2" id="KW-1185">Reference proteome</keyword>
<dbReference type="OrthoDB" id="3262301at2759"/>
<name>A0A1C7MSW3_GRIFR</name>
<dbReference type="Proteomes" id="UP000092993">
    <property type="component" value="Unassembled WGS sequence"/>
</dbReference>
<gene>
    <name evidence="1" type="ORF">A0H81_01557</name>
</gene>